<dbReference type="GO" id="GO:0044611">
    <property type="term" value="C:nuclear pore inner ring"/>
    <property type="evidence" value="ECO:0007669"/>
    <property type="project" value="TreeGrafter"/>
</dbReference>
<dbReference type="OrthoDB" id="2019644at2759"/>
<dbReference type="Proteomes" id="UP000757232">
    <property type="component" value="Unassembled WGS sequence"/>
</dbReference>
<protein>
    <submittedName>
        <fullName evidence="5">Uncharacterized protein</fullName>
    </submittedName>
</protein>
<organism evidence="5 6">
    <name type="scientific">Sanghuangporus baumii</name>
    <name type="common">Phellinus baumii</name>
    <dbReference type="NCBI Taxonomy" id="108892"/>
    <lineage>
        <taxon>Eukaryota</taxon>
        <taxon>Fungi</taxon>
        <taxon>Dikarya</taxon>
        <taxon>Basidiomycota</taxon>
        <taxon>Agaricomycotina</taxon>
        <taxon>Agaricomycetes</taxon>
        <taxon>Hymenochaetales</taxon>
        <taxon>Hymenochaetaceae</taxon>
        <taxon>Sanghuangporus</taxon>
    </lineage>
</organism>
<evidence type="ECO:0000256" key="1">
    <source>
        <dbReference type="ARBA" id="ARBA00004123"/>
    </source>
</evidence>
<dbReference type="Pfam" id="PF11894">
    <property type="entry name" value="Nup192"/>
    <property type="match status" value="1"/>
</dbReference>
<keyword evidence="3" id="KW-0813">Transport</keyword>
<dbReference type="InterPro" id="IPR021827">
    <property type="entry name" value="Nup186/Nup192/Nup205"/>
</dbReference>
<reference evidence="5" key="1">
    <citation type="submission" date="2016-06" db="EMBL/GenBank/DDBJ databases">
        <title>Draft Genome sequence of the fungus Inonotus baumii.</title>
        <authorList>
            <person name="Zhu H."/>
            <person name="Lin W."/>
        </authorList>
    </citation>
    <scope>NUCLEOTIDE SEQUENCE</scope>
    <source>
        <strain evidence="5">821</strain>
    </source>
</reference>
<keyword evidence="4" id="KW-0539">Nucleus</keyword>
<dbReference type="GO" id="GO:0017056">
    <property type="term" value="F:structural constituent of nuclear pore"/>
    <property type="evidence" value="ECO:0007669"/>
    <property type="project" value="TreeGrafter"/>
</dbReference>
<gene>
    <name evidence="5" type="ORF">A7U60_g4929</name>
</gene>
<comment type="caution">
    <text evidence="5">The sequence shown here is derived from an EMBL/GenBank/DDBJ whole genome shotgun (WGS) entry which is preliminary data.</text>
</comment>
<proteinExistence type="inferred from homology"/>
<dbReference type="EMBL" id="LNZH02000186">
    <property type="protein sequence ID" value="OCB87971.1"/>
    <property type="molecule type" value="Genomic_DNA"/>
</dbReference>
<name>A0A9Q5HXR4_SANBA</name>
<evidence type="ECO:0000256" key="3">
    <source>
        <dbReference type="ARBA" id="ARBA00022448"/>
    </source>
</evidence>
<dbReference type="PANTHER" id="PTHR31344:SF0">
    <property type="entry name" value="NUCLEAR PORE COMPLEX PROTEIN NUP205"/>
    <property type="match status" value="1"/>
</dbReference>
<comment type="similarity">
    <text evidence="2">Belongs to the NUP186/NUP192/NUP205 family.</text>
</comment>
<dbReference type="GO" id="GO:0006999">
    <property type="term" value="P:nuclear pore organization"/>
    <property type="evidence" value="ECO:0007669"/>
    <property type="project" value="TreeGrafter"/>
</dbReference>
<comment type="subcellular location">
    <subcellularLocation>
        <location evidence="1">Nucleus</location>
    </subcellularLocation>
</comment>
<sequence length="2077" mass="230976">MDDISSLRSTIVSSLASGGGDEAEQNLFDELTINKTRLLKVLDFGPRNPQEQQEIESGKVIVDGRTLSVNNEFARQVAFISQQVNCSERFIAGILHSVLSEHPTIDKVEAVEQTVLAYHQSRRELADCIRFIFEAVEKAESPDALPVHALLDDFVRRHLVKKGGEDSIASSIFVELSGMEKTIGNARIAVTNAISKTNIPAGSSGNLGQAILQARLESLLYERRTLATGFYFCARAGHLSPSEIRQVLEWLEKNPKEDMTVYILSSIFAFFDMSHSSPASQSAELRLKIARDAEAISFVRQKLAPGLEWKDSSLKAVVNLKWTLFLTEVRFRNESFENVEGFRNEDLAMQVFNAIQGDAFSFLLRIVTNLSSDRSMSSQLLGNSMAPGSVGGEVNGVIAAVSDDFKPYFFHEVELLLRSLLTHASAELRRVKHKQEDQFRPRAERHVRGSFRPAESSTEAIPPRNDIAILFQLLGALYSSLPEDSAIQFWGGAPRAEVPAYYEKREIEAGRLPSFLRWAVEVREPDLIICVFDMLAGLSTGVACAECAYNFMAIGSLDVVHGVGGPDNGLYELATVFTWRSIFGELESWAALGSVQRSPHGVPPPQLQIAPTDVLLGLAFLKLAASVATHSVQARIAIATHPQYRAISCLVSLIPLGVPLELKGALFETLSAFCHPGAGVQGVDICKNVWGQMERLEIINVRGGGFGPKGVEIELEEVESVYRVYPATTAFLELLGTLIHTLKRVPLKSRVTEPEPINTIPENLGAPYRAPGIGPFINFVVESVLARLPRREFMNIADSWRIADLALCFLERCLASYDLESLPSLAHEFAVKGPEVLVPFVHHPGFEVLCRILSETQLRTTLLTYVVEGVEEIPRQSVKSRFTNVILRALRITERVLEIQDLFLDHFVPAISDFEDVTVAGTRISQSFLSKIDQGLSLDHRSIPALGSYVNCVTNPEIKYLAIKILSILSQSPSFQNIAVLIARSPESTIILDGFVDLLSTDSADDVGESEEWADLWTGAGAPDLGDQQGLFAQAIRLAILDLLLRGTKHSKSSSLAFLVLFGRSSPDAQIQDPRALGSRELCLHVILELLNIGVPRLNEKGKDREHQRSLRSLPLFESQPVLAERLYKLVYQLCEHPRTSAPMMLYLRTREDFFARHLSAMIIHAPADARDPSIEVVYGDGSRVVTTSATMIAFLQSRSWLLSLVSLELHVLTNKGHNQRVKELLDLLFGTTNTYHELESDWEHDVFQPFNDVGQSRIRIIEIFQSLDFEWYDSITLTPVELQFYSGLNLQSCGRSNENGCEVIDRTALFEMLSNARRLLFRQCQVVNAMHKAQLDAETKYVFESCVVENHRRELQFALGGSYESWKKLLDVVLTKCFSRISHDQREGILFDLLHVLPPTIRSGTLPESSAALLAEALLLLVTKLREERHQAYLLSASDSLDSSALPVERMSALLRHMLECILDKNRKELVRGNVYAALINFLRLVLKRSDDRSSTGTVLPLEHTLTNLTVSLSLSGDAKRASNPTASLESTCFAVVKAVLERLVTTISKDAMNGIDVWKTIAFTLLEILGRLSRLDSKQAFLNTLERYGLLSNFAHSIVDADSSLQDTLRSEPDDLNPLFVYETKMSFFIRLVQTRQGAERLLESRILRILSQVDFLDTRPESADDTLDEGNFLPSPSSRYHQLFVPALQLVTGLLSTLGSKHVAASKQALDFLYSHRDTFVIMLKEDTSLTSLSGIQELSLLVSLCALTVPAISQNDFSASNSGFGNLHNAILGLSARTLGNPRWTAFVRPSDETEAIESTLPEPGYGTEKTKFDMKVRRAVQDLRRALVRYLSASIDLGESELTVVIAPTLSSRDDRPSSGVAAVIPSLRDTIDFLDDICDDLLGMLHDIDDITSELEHRDHVRIDNIEELVGDVDAEAIRRLEINQRRALVCFALERSLISRRTRAGDLLISIEMLLNILWRHVCYYLSEQSSLPISTGEQRPFGRPEGPSTSQAHLKASALRYLSKPDPDIFRSEASAALTKVIEKIATIELSDDTVGRNWKVSQTYLELLSGRLREAVATDTLPEDNEAE</sequence>
<evidence type="ECO:0000313" key="6">
    <source>
        <dbReference type="Proteomes" id="UP000757232"/>
    </source>
</evidence>
<evidence type="ECO:0000313" key="5">
    <source>
        <dbReference type="EMBL" id="OCB87971.1"/>
    </source>
</evidence>
<dbReference type="PANTHER" id="PTHR31344">
    <property type="entry name" value="NUCLEAR PORE COMPLEX PROTEIN NUP205"/>
    <property type="match status" value="1"/>
</dbReference>
<evidence type="ECO:0000256" key="4">
    <source>
        <dbReference type="ARBA" id="ARBA00023242"/>
    </source>
</evidence>
<accession>A0A9Q5HXR4</accession>
<evidence type="ECO:0000256" key="2">
    <source>
        <dbReference type="ARBA" id="ARBA00005892"/>
    </source>
</evidence>
<keyword evidence="6" id="KW-1185">Reference proteome</keyword>